<evidence type="ECO:0000256" key="1">
    <source>
        <dbReference type="ARBA" id="ARBA00022630"/>
    </source>
</evidence>
<dbReference type="InterPro" id="IPR050461">
    <property type="entry name" value="Nitroreductase_HadB/RutE"/>
</dbReference>
<organism evidence="6 7">
    <name type="scientific">Frankia alni (strain DSM 45986 / CECT 9034 / ACN14a)</name>
    <dbReference type="NCBI Taxonomy" id="326424"/>
    <lineage>
        <taxon>Bacteria</taxon>
        <taxon>Bacillati</taxon>
        <taxon>Actinomycetota</taxon>
        <taxon>Actinomycetes</taxon>
        <taxon>Frankiales</taxon>
        <taxon>Frankiaceae</taxon>
        <taxon>Frankia</taxon>
    </lineage>
</organism>
<accession>Q0REK4</accession>
<evidence type="ECO:0000313" key="7">
    <source>
        <dbReference type="Proteomes" id="UP000000657"/>
    </source>
</evidence>
<dbReference type="KEGG" id="fal:FRAAL5471"/>
<keyword evidence="1" id="KW-0285">Flavoprotein</keyword>
<protein>
    <submittedName>
        <fullName evidence="6">NADH dehydrogenase/NAD(P)H nitroreductase</fullName>
    </submittedName>
</protein>
<dbReference type="NCBIfam" id="NF003768">
    <property type="entry name" value="PRK05365.1"/>
    <property type="match status" value="1"/>
</dbReference>
<dbReference type="PANTHER" id="PTHR43543">
    <property type="entry name" value="MALONIC SEMIALDEHYDE REDUCTASE RUTE-RELATED"/>
    <property type="match status" value="1"/>
</dbReference>
<proteinExistence type="predicted"/>
<dbReference type="CDD" id="cd02148">
    <property type="entry name" value="RutE-like"/>
    <property type="match status" value="1"/>
</dbReference>
<dbReference type="STRING" id="326424.FRAAL5471"/>
<keyword evidence="7" id="KW-1185">Reference proteome</keyword>
<dbReference type="Gene3D" id="3.40.109.10">
    <property type="entry name" value="NADH Oxidase"/>
    <property type="match status" value="1"/>
</dbReference>
<keyword evidence="2" id="KW-0288">FMN</keyword>
<dbReference type="HOGENOM" id="CLU_084441_0_0_11"/>
<dbReference type="InterPro" id="IPR000415">
    <property type="entry name" value="Nitroreductase-like"/>
</dbReference>
<dbReference type="SUPFAM" id="SSF55469">
    <property type="entry name" value="FMN-dependent nitroreductase-like"/>
    <property type="match status" value="1"/>
</dbReference>
<evidence type="ECO:0000259" key="5">
    <source>
        <dbReference type="Pfam" id="PF00881"/>
    </source>
</evidence>
<dbReference type="OrthoDB" id="9784375at2"/>
<evidence type="ECO:0000256" key="2">
    <source>
        <dbReference type="ARBA" id="ARBA00022643"/>
    </source>
</evidence>
<evidence type="ECO:0000313" key="6">
    <source>
        <dbReference type="EMBL" id="CAJ64104.1"/>
    </source>
</evidence>
<dbReference type="Pfam" id="PF00881">
    <property type="entry name" value="Nitroreductase"/>
    <property type="match status" value="1"/>
</dbReference>
<reference evidence="6 7" key="1">
    <citation type="journal article" date="2007" name="Genome Res.">
        <title>Genome characteristics of facultatively symbiotic Frankia sp. strains reflect host range and host plant biogeography.</title>
        <authorList>
            <person name="Normand P."/>
            <person name="Lapierre P."/>
            <person name="Tisa L.S."/>
            <person name="Gogarten J.P."/>
            <person name="Alloisio N."/>
            <person name="Bagnarol E."/>
            <person name="Bassi C.A."/>
            <person name="Berry A.M."/>
            <person name="Bickhart D.M."/>
            <person name="Choisne N."/>
            <person name="Couloux A."/>
            <person name="Cournoyer B."/>
            <person name="Cruveiller S."/>
            <person name="Daubin V."/>
            <person name="Demange N."/>
            <person name="Francino M.P."/>
            <person name="Goltsman E."/>
            <person name="Huang Y."/>
            <person name="Kopp O.R."/>
            <person name="Labarre L."/>
            <person name="Lapidus A."/>
            <person name="Lavire C."/>
            <person name="Marechal J."/>
            <person name="Martinez M."/>
            <person name="Mastronunzio J.E."/>
            <person name="Mullin B.C."/>
            <person name="Niemann J."/>
            <person name="Pujic P."/>
            <person name="Rawnsley T."/>
            <person name="Rouy Z."/>
            <person name="Schenowitz C."/>
            <person name="Sellstedt A."/>
            <person name="Tavares F."/>
            <person name="Tomkins J.P."/>
            <person name="Vallenet D."/>
            <person name="Valverde C."/>
            <person name="Wall L.G."/>
            <person name="Wang Y."/>
            <person name="Medigue C."/>
            <person name="Benson D.R."/>
        </authorList>
    </citation>
    <scope>NUCLEOTIDE SEQUENCE [LARGE SCALE GENOMIC DNA]</scope>
    <source>
        <strain evidence="7">DSM 45986 / CECT 9034 / ACN14a</strain>
    </source>
</reference>
<gene>
    <name evidence="6" type="ordered locus">FRAAL5471</name>
</gene>
<evidence type="ECO:0000256" key="4">
    <source>
        <dbReference type="ARBA" id="ARBA00023002"/>
    </source>
</evidence>
<keyword evidence="3" id="KW-0521">NADP</keyword>
<dbReference type="InterPro" id="IPR029479">
    <property type="entry name" value="Nitroreductase"/>
</dbReference>
<dbReference type="GO" id="GO:0016491">
    <property type="term" value="F:oxidoreductase activity"/>
    <property type="evidence" value="ECO:0007669"/>
    <property type="project" value="UniProtKB-KW"/>
</dbReference>
<feature type="domain" description="Nitroreductase" evidence="5">
    <location>
        <begin position="29"/>
        <end position="186"/>
    </location>
</feature>
<evidence type="ECO:0000256" key="3">
    <source>
        <dbReference type="ARBA" id="ARBA00022857"/>
    </source>
</evidence>
<dbReference type="RefSeq" id="WP_011606556.1">
    <property type="nucleotide sequence ID" value="NC_008278.1"/>
</dbReference>
<keyword evidence="4" id="KW-0560">Oxidoreductase</keyword>
<dbReference type="EMBL" id="CT573213">
    <property type="protein sequence ID" value="CAJ64104.1"/>
    <property type="molecule type" value="Genomic_DNA"/>
</dbReference>
<dbReference type="AlphaFoldDB" id="Q0REK4"/>
<dbReference type="PANTHER" id="PTHR43543:SF1">
    <property type="entry name" value="MALONIC SEMIALDEHYDE REDUCTASE RUTE-RELATED"/>
    <property type="match status" value="1"/>
</dbReference>
<dbReference type="InterPro" id="IPR023936">
    <property type="entry name" value="RutE-like"/>
</dbReference>
<dbReference type="eggNOG" id="COG0778">
    <property type="taxonomic scope" value="Bacteria"/>
</dbReference>
<name>Q0REK4_FRAAA</name>
<sequence>MTSAVESIEATGVPGLDEAGRALLFTEARTANAFADTPVSDEELAGIWELTRWAPTSANLQPLRVTFVRTPEGKERLLPLMAEGNRVKTASAPVTAILAVDSRFHEHAPTLLPIRPQMKDVLEADESLRTTMGQFNAPLQAGYFILAIRAQGLVAGPMAGFDAAAIDAEFYPDGRWKSVLVVNIGHPGENPWFDRLPRLDPADVVRWA</sequence>
<dbReference type="Proteomes" id="UP000000657">
    <property type="component" value="Chromosome"/>
</dbReference>